<accession>A0A9Q5Z7X2</accession>
<comment type="caution">
    <text evidence="2">The sequence shown here is derived from an EMBL/GenBank/DDBJ whole genome shotgun (WGS) entry which is preliminary data.</text>
</comment>
<organism evidence="2 3">
    <name type="scientific">Nostoc linckia z8</name>
    <dbReference type="NCBI Taxonomy" id="1628746"/>
    <lineage>
        <taxon>Bacteria</taxon>
        <taxon>Bacillati</taxon>
        <taxon>Cyanobacteriota</taxon>
        <taxon>Cyanophyceae</taxon>
        <taxon>Nostocales</taxon>
        <taxon>Nostocaceae</taxon>
        <taxon>Nostoc</taxon>
    </lineage>
</organism>
<reference evidence="2 3" key="1">
    <citation type="submission" date="2015-02" db="EMBL/GenBank/DDBJ databases">
        <title>Nostoc linckia genome annotation.</title>
        <authorList>
            <person name="Zhou Z."/>
        </authorList>
    </citation>
    <scope>NUCLEOTIDE SEQUENCE [LARGE SCALE GENOMIC DNA]</scope>
    <source>
        <strain evidence="3">z8</strain>
    </source>
</reference>
<evidence type="ECO:0000313" key="3">
    <source>
        <dbReference type="Proteomes" id="UP000222310"/>
    </source>
</evidence>
<evidence type="ECO:0000256" key="1">
    <source>
        <dbReference type="SAM" id="Phobius"/>
    </source>
</evidence>
<dbReference type="EMBL" id="LAHD01000102">
    <property type="protein sequence ID" value="PHJ98250.1"/>
    <property type="molecule type" value="Genomic_DNA"/>
</dbReference>
<protein>
    <submittedName>
        <fullName evidence="2">Uncharacterized protein</fullName>
    </submittedName>
</protein>
<dbReference type="GeneID" id="57098496"/>
<dbReference type="AlphaFoldDB" id="A0A9Q5Z7X2"/>
<feature type="transmembrane region" description="Helical" evidence="1">
    <location>
        <begin position="12"/>
        <end position="31"/>
    </location>
</feature>
<keyword evidence="1" id="KW-0472">Membrane</keyword>
<keyword evidence="1" id="KW-0812">Transmembrane</keyword>
<name>A0A9Q5Z7X2_NOSLI</name>
<evidence type="ECO:0000313" key="2">
    <source>
        <dbReference type="EMBL" id="PHJ98250.1"/>
    </source>
</evidence>
<proteinExistence type="predicted"/>
<gene>
    <name evidence="2" type="ORF">VF08_27260</name>
</gene>
<dbReference type="RefSeq" id="WP_099071282.1">
    <property type="nucleotide sequence ID" value="NZ_LAHD01000102.1"/>
</dbReference>
<keyword evidence="1" id="KW-1133">Transmembrane helix</keyword>
<sequence>MAKNWGRLISRLGLPLVSIAVSAGTVSFVIGNPHGDTKQPSQVMQPGNSTTVVSDGSTAINATTSGNGSPVKVEAPNSNIVGRDDNRTINNVGERQVNTKTYTENRNNNRVNGRQINAENYNENCPNAKIDRGSNCVNNGSVTNNF</sequence>
<dbReference type="Proteomes" id="UP000222310">
    <property type="component" value="Unassembled WGS sequence"/>
</dbReference>